<geneLocation type="plasmid" evidence="3 4">
    <name>pSR61</name>
</geneLocation>
<dbReference type="Proteomes" id="UP000000933">
    <property type="component" value="Plasmid pSR61"/>
</dbReference>
<evidence type="ECO:0000256" key="1">
    <source>
        <dbReference type="SAM" id="MobiDB-lite"/>
    </source>
</evidence>
<keyword evidence="2" id="KW-0472">Membrane</keyword>
<feature type="transmembrane region" description="Helical" evidence="2">
    <location>
        <begin position="43"/>
        <end position="64"/>
    </location>
</feature>
<feature type="transmembrane region" description="Helical" evidence="2">
    <location>
        <begin position="108"/>
        <end position="132"/>
    </location>
</feature>
<protein>
    <submittedName>
        <fullName evidence="3">Uncharacterized protein</fullName>
    </submittedName>
</protein>
<reference evidence="3 4" key="1">
    <citation type="journal article" date="2010" name="ISME J.">
        <title>Fine-scale evolution: genomic, phenotypic and ecological differentiation in two coexisting Salinibacter ruber strains.</title>
        <authorList>
            <person name="Pena A."/>
            <person name="Teeling H."/>
            <person name="Huerta-Cepas J."/>
            <person name="Santos F."/>
            <person name="Yarza P."/>
            <person name="Brito-Echeverria J."/>
            <person name="Lucio M."/>
            <person name="Schmitt-Kopplin P."/>
            <person name="Meseguer I."/>
            <person name="Schenowitz C."/>
            <person name="Dossat C."/>
            <person name="Barbe V."/>
            <person name="Dopazo J."/>
            <person name="Rossello-Mora R."/>
            <person name="Schuler M."/>
            <person name="Glockner F.O."/>
            <person name="Amann R."/>
            <person name="Gabaldon T."/>
            <person name="Anton J."/>
        </authorList>
    </citation>
    <scope>NUCLEOTIDE SEQUENCE [LARGE SCALE GENOMIC DNA]</scope>
    <source>
        <strain evidence="3 4">M8</strain>
        <plasmid evidence="4">pSR61</plasmid>
    </source>
</reference>
<dbReference type="HOGENOM" id="CLU_1255221_0_0_10"/>
<feature type="region of interest" description="Disordered" evidence="1">
    <location>
        <begin position="1"/>
        <end position="22"/>
    </location>
</feature>
<name>D5H4C9_SALRM</name>
<keyword evidence="2" id="KW-1133">Transmembrane helix</keyword>
<dbReference type="KEGG" id="srm:SRM_p61013"/>
<keyword evidence="3" id="KW-0614">Plasmid</keyword>
<accession>D5H4C9</accession>
<gene>
    <name evidence="3" type="ORF">SRM_p61013</name>
</gene>
<reference evidence="4" key="2">
    <citation type="submission" date="2010-04" db="EMBL/GenBank/DDBJ databases">
        <title>Genome sequence of Salinibacter ruber M8.</title>
        <authorList>
            <consortium name="Genoscope"/>
        </authorList>
    </citation>
    <scope>NUCLEOTIDE SEQUENCE [LARGE SCALE GENOMIC DNA]</scope>
    <source>
        <strain evidence="4">M8</strain>
        <plasmid evidence="4">pSR61</plasmid>
    </source>
</reference>
<keyword evidence="2" id="KW-0812">Transmembrane</keyword>
<sequence length="207" mass="21709">MDPLEDGALQVPTPPSSSDSSEVPARALGIFAEIAQQSLQSQWIQIGLTLVAVGLFALILRRLLGEELTTWGRALAGSAFLIGHATVLGTAVLLASVPLLFLLKGEPVAVITQSVVSLLVTTVYVGTALHSFRPAWKNTAKATLGILWVQVETVGTLTVVAAGYAFWKIVSSGTLSFSGAVLLGTVGALYALPLLVHAGVEAYYRLQ</sequence>
<dbReference type="EMBL" id="FP565812">
    <property type="protein sequence ID" value="CBH22769.1"/>
    <property type="molecule type" value="Genomic_DNA"/>
</dbReference>
<feature type="transmembrane region" description="Helical" evidence="2">
    <location>
        <begin position="144"/>
        <end position="167"/>
    </location>
</feature>
<proteinExistence type="predicted"/>
<dbReference type="AlphaFoldDB" id="D5H4C9"/>
<organism evidence="3 4">
    <name type="scientific">Salinibacter ruber (strain M8)</name>
    <dbReference type="NCBI Taxonomy" id="761659"/>
    <lineage>
        <taxon>Bacteria</taxon>
        <taxon>Pseudomonadati</taxon>
        <taxon>Rhodothermota</taxon>
        <taxon>Rhodothermia</taxon>
        <taxon>Rhodothermales</taxon>
        <taxon>Salinibacteraceae</taxon>
        <taxon>Salinibacter</taxon>
    </lineage>
</organism>
<evidence type="ECO:0000313" key="3">
    <source>
        <dbReference type="EMBL" id="CBH22769.1"/>
    </source>
</evidence>
<evidence type="ECO:0000313" key="4">
    <source>
        <dbReference type="Proteomes" id="UP000000933"/>
    </source>
</evidence>
<feature type="transmembrane region" description="Helical" evidence="2">
    <location>
        <begin position="179"/>
        <end position="204"/>
    </location>
</feature>
<evidence type="ECO:0000256" key="2">
    <source>
        <dbReference type="SAM" id="Phobius"/>
    </source>
</evidence>
<feature type="transmembrane region" description="Helical" evidence="2">
    <location>
        <begin position="76"/>
        <end position="102"/>
    </location>
</feature>